<evidence type="ECO:0000313" key="1">
    <source>
        <dbReference type="Proteomes" id="UP000050761"/>
    </source>
</evidence>
<dbReference type="AlphaFoldDB" id="A0A183GT12"/>
<protein>
    <submittedName>
        <fullName evidence="2">MULE domain-containing protein</fullName>
    </submittedName>
</protein>
<keyword evidence="1" id="KW-1185">Reference proteome</keyword>
<accession>A0A183GT12</accession>
<organism evidence="1 2">
    <name type="scientific">Heligmosomoides polygyrus</name>
    <name type="common">Parasitic roundworm</name>
    <dbReference type="NCBI Taxonomy" id="6339"/>
    <lineage>
        <taxon>Eukaryota</taxon>
        <taxon>Metazoa</taxon>
        <taxon>Ecdysozoa</taxon>
        <taxon>Nematoda</taxon>
        <taxon>Chromadorea</taxon>
        <taxon>Rhabditida</taxon>
        <taxon>Rhabditina</taxon>
        <taxon>Rhabditomorpha</taxon>
        <taxon>Strongyloidea</taxon>
        <taxon>Heligmosomidae</taxon>
        <taxon>Heligmosomoides</taxon>
    </lineage>
</organism>
<sequence>LDWLMRYGERGIAIDDTFDLTRYNLKVAALMVADGRDRGLPAGFLISSHMSSADITCLFEVIKELVPNFDPKVLMTDEGFKEVFPDAQTTLNFCRYHIYKTWTRKTSKV</sequence>
<name>A0A183GT12_HELPZ</name>
<dbReference type="Proteomes" id="UP000050761">
    <property type="component" value="Unassembled WGS sequence"/>
</dbReference>
<proteinExistence type="predicted"/>
<reference evidence="2" key="1">
    <citation type="submission" date="2019-09" db="UniProtKB">
        <authorList>
            <consortium name="WormBaseParasite"/>
        </authorList>
    </citation>
    <scope>IDENTIFICATION</scope>
</reference>
<dbReference type="WBParaSite" id="HPBE_0002583201-mRNA-1">
    <property type="protein sequence ID" value="HPBE_0002583201-mRNA-1"/>
    <property type="gene ID" value="HPBE_0002583201"/>
</dbReference>
<evidence type="ECO:0000313" key="2">
    <source>
        <dbReference type="WBParaSite" id="HPBE_0002583201-mRNA-1"/>
    </source>
</evidence>